<accession>A0AAE3EJT8</accession>
<dbReference type="AlphaFoldDB" id="A0AAE3EJT8"/>
<sequence length="270" mass="30523">MREVIPQTIISLVGDMISNRETHASLNSLFLYAGAPGEPPEGNKQVKAISWIQRVNQDLTVNPLEVLGKLLEKYMEEILDENKSWEKDRIVENKKIIAAMEKYGLHYLQGGLVVTGAHTPSKSLEDYIKENNLEYFDFEFNRALKNVDTSPREAISAASNMLETICKVYIEVNKLEMPAKQDLRPVWNIVKKDLGFDASKVEDGDLQKILTGLFSIVEGIGELRTHASSAHGMGKTVYRIEPRHARLAIHSAHTASLFLLETWKKRKTSF</sequence>
<keyword evidence="3" id="KW-1185">Reference proteome</keyword>
<dbReference type="InterPro" id="IPR026001">
    <property type="entry name" value="Abi-like_C"/>
</dbReference>
<evidence type="ECO:0000259" key="1">
    <source>
        <dbReference type="Pfam" id="PF14355"/>
    </source>
</evidence>
<protein>
    <submittedName>
        <fullName evidence="2">Abortive infection family protein</fullName>
    </submittedName>
</protein>
<name>A0AAE3EJT8_9SPIR</name>
<reference evidence="2" key="1">
    <citation type="submission" date="2021-08" db="EMBL/GenBank/DDBJ databases">
        <title>Comparative analyses of Brucepasteria parasyntrophica and Teretinema zuelzerae.</title>
        <authorList>
            <person name="Song Y."/>
            <person name="Brune A."/>
        </authorList>
    </citation>
    <scope>NUCLEOTIDE SEQUENCE</scope>
    <source>
        <strain evidence="2">DSM 1903</strain>
    </source>
</reference>
<dbReference type="EMBL" id="JAINWA010000003">
    <property type="protein sequence ID" value="MCD1656049.1"/>
    <property type="molecule type" value="Genomic_DNA"/>
</dbReference>
<dbReference type="RefSeq" id="WP_230758384.1">
    <property type="nucleotide sequence ID" value="NZ_JAINWA010000003.1"/>
</dbReference>
<comment type="caution">
    <text evidence="2">The sequence shown here is derived from an EMBL/GenBank/DDBJ whole genome shotgun (WGS) entry which is preliminary data.</text>
</comment>
<dbReference type="Proteomes" id="UP001198163">
    <property type="component" value="Unassembled WGS sequence"/>
</dbReference>
<dbReference type="Pfam" id="PF14355">
    <property type="entry name" value="Abi_C"/>
    <property type="match status" value="1"/>
</dbReference>
<organism evidence="2 3">
    <name type="scientific">Teretinema zuelzerae</name>
    <dbReference type="NCBI Taxonomy" id="156"/>
    <lineage>
        <taxon>Bacteria</taxon>
        <taxon>Pseudomonadati</taxon>
        <taxon>Spirochaetota</taxon>
        <taxon>Spirochaetia</taxon>
        <taxon>Spirochaetales</taxon>
        <taxon>Treponemataceae</taxon>
        <taxon>Teretinema</taxon>
    </lineage>
</organism>
<feature type="domain" description="Abortive infection protein-like C-terminal" evidence="1">
    <location>
        <begin position="190"/>
        <end position="261"/>
    </location>
</feature>
<gene>
    <name evidence="2" type="ORF">K7J14_15220</name>
</gene>
<evidence type="ECO:0000313" key="2">
    <source>
        <dbReference type="EMBL" id="MCD1656049.1"/>
    </source>
</evidence>
<proteinExistence type="predicted"/>
<evidence type="ECO:0000313" key="3">
    <source>
        <dbReference type="Proteomes" id="UP001198163"/>
    </source>
</evidence>